<reference evidence="2" key="1">
    <citation type="submission" date="2017-02" db="UniProtKB">
        <authorList>
            <consortium name="WormBaseParasite"/>
        </authorList>
    </citation>
    <scope>IDENTIFICATION</scope>
</reference>
<accession>A0A0M3HSH2</accession>
<dbReference type="AlphaFoldDB" id="A0A0M3HSH2"/>
<dbReference type="Proteomes" id="UP000036681">
    <property type="component" value="Unplaced"/>
</dbReference>
<evidence type="ECO:0000313" key="2">
    <source>
        <dbReference type="WBParaSite" id="ALUE_0000541901-mRNA-1"/>
    </source>
</evidence>
<name>A0A0M3HSH2_ASCLU</name>
<protein>
    <submittedName>
        <fullName evidence="2">DUF982 domain-containing protein</fullName>
    </submittedName>
</protein>
<dbReference type="WBParaSite" id="ALUE_0000541901-mRNA-1">
    <property type="protein sequence ID" value="ALUE_0000541901-mRNA-1"/>
    <property type="gene ID" value="ALUE_0000541901"/>
</dbReference>
<organism evidence="1 2">
    <name type="scientific">Ascaris lumbricoides</name>
    <name type="common">Giant roundworm</name>
    <dbReference type="NCBI Taxonomy" id="6252"/>
    <lineage>
        <taxon>Eukaryota</taxon>
        <taxon>Metazoa</taxon>
        <taxon>Ecdysozoa</taxon>
        <taxon>Nematoda</taxon>
        <taxon>Chromadorea</taxon>
        <taxon>Rhabditida</taxon>
        <taxon>Spirurina</taxon>
        <taxon>Ascaridomorpha</taxon>
        <taxon>Ascaridoidea</taxon>
        <taxon>Ascarididae</taxon>
        <taxon>Ascaris</taxon>
    </lineage>
</organism>
<sequence length="107" mass="11528">MQETTLPIIAAKLLFGPEPSSEQEGFGTGLSRVGKRGERVEAKFIQKAEAVAGILIAPGAKSWADLAKMCITDADHALPEWPGPASHPPAIQKFFWAKLICNSNSRQ</sequence>
<proteinExistence type="predicted"/>
<keyword evidence="1" id="KW-1185">Reference proteome</keyword>
<evidence type="ECO:0000313" key="1">
    <source>
        <dbReference type="Proteomes" id="UP000036681"/>
    </source>
</evidence>